<dbReference type="Gene3D" id="1.10.530.10">
    <property type="match status" value="1"/>
</dbReference>
<dbReference type="InterPro" id="IPR016283">
    <property type="entry name" value="Glyco_hydro_19"/>
</dbReference>
<dbReference type="PANTHER" id="PTHR22595">
    <property type="entry name" value="CHITINASE-RELATED"/>
    <property type="match status" value="1"/>
</dbReference>
<dbReference type="PROSITE" id="PS00026">
    <property type="entry name" value="CHIT_BIND_I_1"/>
    <property type="match status" value="1"/>
</dbReference>
<evidence type="ECO:0000256" key="4">
    <source>
        <dbReference type="ARBA" id="ARBA00022669"/>
    </source>
</evidence>
<dbReference type="SUPFAM" id="SSF53955">
    <property type="entry name" value="Lysozyme-like"/>
    <property type="match status" value="1"/>
</dbReference>
<keyword evidence="9 15" id="KW-1015">Disulfide bond</keyword>
<evidence type="ECO:0000256" key="8">
    <source>
        <dbReference type="ARBA" id="ARBA00023024"/>
    </source>
</evidence>
<dbReference type="PIRSF" id="PIRSF001060">
    <property type="entry name" value="Endochitinase"/>
    <property type="match status" value="1"/>
</dbReference>
<dbReference type="EMBL" id="JAGGNH010000005">
    <property type="protein sequence ID" value="KAJ0973018.1"/>
    <property type="molecule type" value="Genomic_DNA"/>
</dbReference>
<feature type="domain" description="Chitin-binding type-1" evidence="18">
    <location>
        <begin position="28"/>
        <end position="63"/>
    </location>
</feature>
<dbReference type="InterPro" id="IPR036861">
    <property type="entry name" value="Endochitinase-like_sf"/>
</dbReference>
<keyword evidence="7" id="KW-0611">Plant defense</keyword>
<dbReference type="SMART" id="SM00270">
    <property type="entry name" value="ChtBD1"/>
    <property type="match status" value="1"/>
</dbReference>
<comment type="caution">
    <text evidence="19">The sequence shown here is derived from an EMBL/GenBank/DDBJ whole genome shotgun (WGS) entry which is preliminary data.</text>
</comment>
<keyword evidence="5 17" id="KW-0732">Signal</keyword>
<dbReference type="CDD" id="cd00035">
    <property type="entry name" value="ChtBD1"/>
    <property type="match status" value="1"/>
</dbReference>
<evidence type="ECO:0000313" key="19">
    <source>
        <dbReference type="EMBL" id="KAJ0973018.1"/>
    </source>
</evidence>
<evidence type="ECO:0000256" key="1">
    <source>
        <dbReference type="ARBA" id="ARBA00000822"/>
    </source>
</evidence>
<dbReference type="Proteomes" id="UP001085076">
    <property type="component" value="Miscellaneous, Linkage group lg05"/>
</dbReference>
<evidence type="ECO:0000256" key="9">
    <source>
        <dbReference type="ARBA" id="ARBA00023157"/>
    </source>
</evidence>
<evidence type="ECO:0000256" key="14">
    <source>
        <dbReference type="PIRSR" id="PIRSR001060-1"/>
    </source>
</evidence>
<protein>
    <recommendedName>
        <fullName evidence="3">chitinase</fullName>
        <ecNumber evidence="3">3.2.1.14</ecNumber>
    </recommendedName>
</protein>
<feature type="active site" description="Proton donor" evidence="14">
    <location>
        <position position="141"/>
    </location>
</feature>
<comment type="catalytic activity">
    <reaction evidence="1">
        <text>Random endo-hydrolysis of N-acetyl-beta-D-glucosaminide (1-&gt;4)-beta-linkages in chitin and chitodextrins.</text>
        <dbReference type="EC" id="3.2.1.14"/>
    </reaction>
</comment>
<dbReference type="Gene3D" id="3.30.60.10">
    <property type="entry name" value="Endochitinase-like"/>
    <property type="match status" value="1"/>
</dbReference>
<keyword evidence="20" id="KW-1185">Reference proteome</keyword>
<evidence type="ECO:0000256" key="2">
    <source>
        <dbReference type="ARBA" id="ARBA00009373"/>
    </source>
</evidence>
<dbReference type="GO" id="GO:0016998">
    <property type="term" value="P:cell wall macromolecule catabolic process"/>
    <property type="evidence" value="ECO:0007669"/>
    <property type="project" value="InterPro"/>
</dbReference>
<evidence type="ECO:0000256" key="3">
    <source>
        <dbReference type="ARBA" id="ARBA00012729"/>
    </source>
</evidence>
<feature type="chain" id="PRO_5039110513" description="chitinase" evidence="17">
    <location>
        <begin position="29"/>
        <end position="280"/>
    </location>
</feature>
<keyword evidence="6" id="KW-0378">Hydrolase</keyword>
<accession>A0A9D5CGU0</accession>
<dbReference type="Gene3D" id="3.30.20.10">
    <property type="entry name" value="Endochitinase, domain 2"/>
    <property type="match status" value="1"/>
</dbReference>
<keyword evidence="13" id="KW-0624">Polysaccharide degradation</keyword>
<dbReference type="EC" id="3.2.1.14" evidence="3"/>
<name>A0A9D5CGU0_9LILI</name>
<sequence>MATKSLSFLQALLITGALSGLFWCTVIAQNCGCAPGLCCSKYGYCGTGNDYCGQGCKQGPCHSTSGGGGGGGGGTSVSGIVTQSFFNSIASNAGAGCPGKGFYTHAAFLAAARAYPHFGTTGTAVEKKREIAAYFAHVTHETGSLCHINEINGANQNYCDKSYKMYPCNPSKKYYGRGPLQLTWNYNYGAAGNSIGFDGLNAPETLAKDPIISFKASLWFWMNNVHSAMTSGKGFGATIRAINGDIECNGKSPDSVNSRVRYYQEYCRQFGVAPGPNLYC</sequence>
<evidence type="ECO:0000256" key="16">
    <source>
        <dbReference type="PROSITE-ProRule" id="PRU00261"/>
    </source>
</evidence>
<dbReference type="PROSITE" id="PS50941">
    <property type="entry name" value="CHIT_BIND_I_2"/>
    <property type="match status" value="1"/>
</dbReference>
<reference evidence="19" key="1">
    <citation type="submission" date="2021-03" db="EMBL/GenBank/DDBJ databases">
        <authorList>
            <person name="Li Z."/>
            <person name="Yang C."/>
        </authorList>
    </citation>
    <scope>NUCLEOTIDE SEQUENCE</scope>
    <source>
        <strain evidence="19">Dzin_1.0</strain>
        <tissue evidence="19">Leaf</tissue>
    </source>
</reference>
<comment type="caution">
    <text evidence="16">Lacks conserved residue(s) required for the propagation of feature annotation.</text>
</comment>
<organism evidence="19 20">
    <name type="scientific">Dioscorea zingiberensis</name>
    <dbReference type="NCBI Taxonomy" id="325984"/>
    <lineage>
        <taxon>Eukaryota</taxon>
        <taxon>Viridiplantae</taxon>
        <taxon>Streptophyta</taxon>
        <taxon>Embryophyta</taxon>
        <taxon>Tracheophyta</taxon>
        <taxon>Spermatophyta</taxon>
        <taxon>Magnoliopsida</taxon>
        <taxon>Liliopsida</taxon>
        <taxon>Dioscoreales</taxon>
        <taxon>Dioscoreaceae</taxon>
        <taxon>Dioscorea</taxon>
    </lineage>
</organism>
<evidence type="ECO:0000256" key="12">
    <source>
        <dbReference type="ARBA" id="ARBA00023295"/>
    </source>
</evidence>
<keyword evidence="12" id="KW-0326">Glycosidase</keyword>
<dbReference type="InterPro" id="IPR001002">
    <property type="entry name" value="Chitin-bd_1"/>
</dbReference>
<evidence type="ECO:0000256" key="13">
    <source>
        <dbReference type="ARBA" id="ARBA00023326"/>
    </source>
</evidence>
<dbReference type="FunFam" id="3.30.60.10:FF:000004">
    <property type="entry name" value="Endochitinase At2g43590"/>
    <property type="match status" value="1"/>
</dbReference>
<gene>
    <name evidence="19" type="ORF">J5N97_020977</name>
</gene>
<evidence type="ECO:0000256" key="11">
    <source>
        <dbReference type="ARBA" id="ARBA00023277"/>
    </source>
</evidence>
<feature type="disulfide bond" evidence="15 16">
    <location>
        <begin position="33"/>
        <end position="45"/>
    </location>
</feature>
<dbReference type="InterPro" id="IPR000726">
    <property type="entry name" value="Glyco_hydro_19_cat"/>
</dbReference>
<feature type="disulfide bond" evidence="15 16">
    <location>
        <begin position="38"/>
        <end position="52"/>
    </location>
</feature>
<dbReference type="FunFam" id="3.30.20.10:FF:000001">
    <property type="entry name" value="Endochitinase (Chitinase)"/>
    <property type="match status" value="1"/>
</dbReference>
<dbReference type="GO" id="GO:0000272">
    <property type="term" value="P:polysaccharide catabolic process"/>
    <property type="evidence" value="ECO:0007669"/>
    <property type="project" value="UniProtKB-KW"/>
</dbReference>
<evidence type="ECO:0000256" key="15">
    <source>
        <dbReference type="PIRSR" id="PIRSR001060-2"/>
    </source>
</evidence>
<evidence type="ECO:0000256" key="17">
    <source>
        <dbReference type="SAM" id="SignalP"/>
    </source>
</evidence>
<dbReference type="Pfam" id="PF00187">
    <property type="entry name" value="Chitin_bind_1"/>
    <property type="match status" value="1"/>
</dbReference>
<dbReference type="PROSITE" id="PS00773">
    <property type="entry name" value="CHITINASE_19_1"/>
    <property type="match status" value="1"/>
</dbReference>
<dbReference type="InterPro" id="IPR018371">
    <property type="entry name" value="Chitin-binding_1_CS"/>
</dbReference>
<dbReference type="CDD" id="cd00325">
    <property type="entry name" value="chitinase_GH19"/>
    <property type="match status" value="1"/>
</dbReference>
<evidence type="ECO:0000259" key="18">
    <source>
        <dbReference type="PROSITE" id="PS50941"/>
    </source>
</evidence>
<evidence type="ECO:0000313" key="20">
    <source>
        <dbReference type="Proteomes" id="UP001085076"/>
    </source>
</evidence>
<evidence type="ECO:0000256" key="5">
    <source>
        <dbReference type="ARBA" id="ARBA00022729"/>
    </source>
</evidence>
<feature type="disulfide bond" evidence="15">
    <location>
        <begin position="159"/>
        <end position="168"/>
    </location>
</feature>
<dbReference type="PROSITE" id="PS00774">
    <property type="entry name" value="CHITINASE_19_2"/>
    <property type="match status" value="1"/>
</dbReference>
<feature type="disulfide bond" evidence="15">
    <location>
        <begin position="248"/>
        <end position="280"/>
    </location>
</feature>
<dbReference type="PRINTS" id="PR00451">
    <property type="entry name" value="CHITINBINDNG"/>
</dbReference>
<dbReference type="GO" id="GO:0008061">
    <property type="term" value="F:chitin binding"/>
    <property type="evidence" value="ECO:0007669"/>
    <property type="project" value="UniProtKB-UniRule"/>
</dbReference>
<proteinExistence type="inferred from homology"/>
<evidence type="ECO:0000256" key="10">
    <source>
        <dbReference type="ARBA" id="ARBA00023180"/>
    </source>
</evidence>
<dbReference type="InterPro" id="IPR023346">
    <property type="entry name" value="Lysozyme-like_dom_sf"/>
</dbReference>
<dbReference type="PANTHER" id="PTHR22595:SF197">
    <property type="entry name" value="CHITINASE FAMILY PROTEIN"/>
    <property type="match status" value="1"/>
</dbReference>
<evidence type="ECO:0000256" key="7">
    <source>
        <dbReference type="ARBA" id="ARBA00022821"/>
    </source>
</evidence>
<dbReference type="GO" id="GO:0006032">
    <property type="term" value="P:chitin catabolic process"/>
    <property type="evidence" value="ECO:0007669"/>
    <property type="project" value="UniProtKB-KW"/>
</dbReference>
<feature type="disulfide bond" evidence="15">
    <location>
        <begin position="97"/>
        <end position="146"/>
    </location>
</feature>
<dbReference type="GO" id="GO:0006952">
    <property type="term" value="P:defense response"/>
    <property type="evidence" value="ECO:0007669"/>
    <property type="project" value="UniProtKB-KW"/>
</dbReference>
<dbReference type="GO" id="GO:0008843">
    <property type="term" value="F:endochitinase activity"/>
    <property type="evidence" value="ECO:0007669"/>
    <property type="project" value="UniProtKB-EC"/>
</dbReference>
<dbReference type="OrthoDB" id="5985073at2759"/>
<reference evidence="19" key="2">
    <citation type="journal article" date="2022" name="Hortic Res">
        <title>The genome of Dioscorea zingiberensis sheds light on the biosynthesis, origin and evolution of the medicinally important diosgenin saponins.</title>
        <authorList>
            <person name="Li Y."/>
            <person name="Tan C."/>
            <person name="Li Z."/>
            <person name="Guo J."/>
            <person name="Li S."/>
            <person name="Chen X."/>
            <person name="Wang C."/>
            <person name="Dai X."/>
            <person name="Yang H."/>
            <person name="Song W."/>
            <person name="Hou L."/>
            <person name="Xu J."/>
            <person name="Tong Z."/>
            <person name="Xu A."/>
            <person name="Yuan X."/>
            <person name="Wang W."/>
            <person name="Yang Q."/>
            <person name="Chen L."/>
            <person name="Sun Z."/>
            <person name="Wang K."/>
            <person name="Pan B."/>
            <person name="Chen J."/>
            <person name="Bao Y."/>
            <person name="Liu F."/>
            <person name="Qi X."/>
            <person name="Gang D.R."/>
            <person name="Wen J."/>
            <person name="Li J."/>
        </authorList>
    </citation>
    <scope>NUCLEOTIDE SEQUENCE</scope>
    <source>
        <strain evidence="19">Dzin_1.0</strain>
    </source>
</reference>
<keyword evidence="4 16" id="KW-0147">Chitin-binding</keyword>
<dbReference type="SUPFAM" id="SSF57016">
    <property type="entry name" value="Plant lectins/antimicrobial peptides"/>
    <property type="match status" value="1"/>
</dbReference>
<feature type="signal peptide" evidence="17">
    <location>
        <begin position="1"/>
        <end position="28"/>
    </location>
</feature>
<keyword evidence="8" id="KW-0146">Chitin degradation</keyword>
<dbReference type="Pfam" id="PF00182">
    <property type="entry name" value="Glyco_hydro_19"/>
    <property type="match status" value="1"/>
</dbReference>
<keyword evidence="10" id="KW-0325">Glycoprotein</keyword>
<keyword evidence="11" id="KW-0119">Carbohydrate metabolism</keyword>
<comment type="similarity">
    <text evidence="2">Belongs to the glycosyl hydrolase 19 family. Chitinase class I subfamily.</text>
</comment>
<dbReference type="AlphaFoldDB" id="A0A9D5CGU0"/>
<evidence type="ECO:0000256" key="6">
    <source>
        <dbReference type="ARBA" id="ARBA00022801"/>
    </source>
</evidence>